<evidence type="ECO:0000256" key="5">
    <source>
        <dbReference type="SAM" id="Phobius"/>
    </source>
</evidence>
<feature type="transmembrane region" description="Helical" evidence="5">
    <location>
        <begin position="74"/>
        <end position="95"/>
    </location>
</feature>
<evidence type="ECO:0000259" key="6">
    <source>
        <dbReference type="Pfam" id="PF04893"/>
    </source>
</evidence>
<evidence type="ECO:0000256" key="2">
    <source>
        <dbReference type="ARBA" id="ARBA00022692"/>
    </source>
</evidence>
<dbReference type="OrthoDB" id="7423401at2"/>
<dbReference type="InterPro" id="IPR006977">
    <property type="entry name" value="Yip1_dom"/>
</dbReference>
<proteinExistence type="predicted"/>
<dbReference type="STRING" id="1562970.ING2E5B_0482"/>
<dbReference type="AlphaFoldDB" id="A0A098BX55"/>
<evidence type="ECO:0000256" key="4">
    <source>
        <dbReference type="ARBA" id="ARBA00023136"/>
    </source>
</evidence>
<feature type="transmembrane region" description="Helical" evidence="5">
    <location>
        <begin position="132"/>
        <end position="150"/>
    </location>
</feature>
<organism evidence="7 8">
    <name type="scientific">Fermentimonas caenicola</name>
    <dbReference type="NCBI Taxonomy" id="1562970"/>
    <lineage>
        <taxon>Bacteria</taxon>
        <taxon>Pseudomonadati</taxon>
        <taxon>Bacteroidota</taxon>
        <taxon>Bacteroidia</taxon>
        <taxon>Bacteroidales</taxon>
        <taxon>Dysgonomonadaceae</taxon>
        <taxon>Fermentimonas</taxon>
    </lineage>
</organism>
<dbReference type="KEGG" id="pbt:ING2E5B_0482"/>
<gene>
    <name evidence="7" type="ORF">ING2E5B_0482</name>
</gene>
<name>A0A098BX55_9BACT</name>
<feature type="transmembrane region" description="Helical" evidence="5">
    <location>
        <begin position="162"/>
        <end position="187"/>
    </location>
</feature>
<evidence type="ECO:0000256" key="3">
    <source>
        <dbReference type="ARBA" id="ARBA00022989"/>
    </source>
</evidence>
<keyword evidence="4 5" id="KW-0472">Membrane</keyword>
<dbReference type="GO" id="GO:0016020">
    <property type="term" value="C:membrane"/>
    <property type="evidence" value="ECO:0007669"/>
    <property type="project" value="UniProtKB-SubCell"/>
</dbReference>
<evidence type="ECO:0000256" key="1">
    <source>
        <dbReference type="ARBA" id="ARBA00004141"/>
    </source>
</evidence>
<keyword evidence="3 5" id="KW-1133">Transmembrane helix</keyword>
<dbReference type="Proteomes" id="UP000032417">
    <property type="component" value="Chromosome 1"/>
</dbReference>
<sequence>MEIISKVKNILLNPKTEWEVISEKNDTHSKVLVSYLIPLALIPTIAGFIGFGLFRFNLMGLHSSFIGLGIRHAVTSLVSTLGGAYLSAWIIANLADKFGSTNNFDRSFSLVAYSYTPMCVAGILLLLPNLSVVAALCGLYGLYLLYLGLAPMMSTPEEKKSTYFIVSLLCVIVVSAILSTVMGALILSTSGLIF</sequence>
<evidence type="ECO:0000313" key="8">
    <source>
        <dbReference type="Proteomes" id="UP000032417"/>
    </source>
</evidence>
<dbReference type="Pfam" id="PF04893">
    <property type="entry name" value="Yip1"/>
    <property type="match status" value="1"/>
</dbReference>
<comment type="subcellular location">
    <subcellularLocation>
        <location evidence="1">Membrane</location>
        <topology evidence="1">Multi-pass membrane protein</topology>
    </subcellularLocation>
</comment>
<reference evidence="7 8" key="1">
    <citation type="submission" date="2014-08" db="EMBL/GenBank/DDBJ databases">
        <authorList>
            <person name="Wibberg D."/>
        </authorList>
    </citation>
    <scope>NUCLEOTIDE SEQUENCE [LARGE SCALE GENOMIC DNA]</scope>
    <source>
        <strain evidence="8">ING2-E5B</strain>
    </source>
</reference>
<feature type="domain" description="Yip1" evidence="6">
    <location>
        <begin position="9"/>
        <end position="176"/>
    </location>
</feature>
<evidence type="ECO:0000313" key="7">
    <source>
        <dbReference type="EMBL" id="CEA15249.1"/>
    </source>
</evidence>
<feature type="transmembrane region" description="Helical" evidence="5">
    <location>
        <begin position="32"/>
        <end position="54"/>
    </location>
</feature>
<feature type="transmembrane region" description="Helical" evidence="5">
    <location>
        <begin position="107"/>
        <end position="126"/>
    </location>
</feature>
<dbReference type="HOGENOM" id="CLU_099801_0_0_10"/>
<dbReference type="EMBL" id="LN515532">
    <property type="protein sequence ID" value="CEA15249.1"/>
    <property type="molecule type" value="Genomic_DNA"/>
</dbReference>
<keyword evidence="2 5" id="KW-0812">Transmembrane</keyword>
<protein>
    <submittedName>
        <fullName evidence="7">Putative membrane protein</fullName>
    </submittedName>
</protein>
<accession>A0A098BX55</accession>
<keyword evidence="8" id="KW-1185">Reference proteome</keyword>